<evidence type="ECO:0000256" key="21">
    <source>
        <dbReference type="SAM" id="MobiDB-lite"/>
    </source>
</evidence>
<keyword evidence="7" id="KW-0597">Phosphoprotein</keyword>
<dbReference type="STRING" id="45351.A7RWZ2"/>
<keyword evidence="15" id="KW-0238">DNA-binding</keyword>
<evidence type="ECO:0000256" key="20">
    <source>
        <dbReference type="ARBA" id="ARBA00025916"/>
    </source>
</evidence>
<keyword evidence="18" id="KW-0508">mRNA splicing</keyword>
<keyword evidence="13" id="KW-0805">Transcription regulation</keyword>
<evidence type="ECO:0000256" key="4">
    <source>
        <dbReference type="ARBA" id="ARBA00020056"/>
    </source>
</evidence>
<evidence type="ECO:0000256" key="9">
    <source>
        <dbReference type="ARBA" id="ARBA00022728"/>
    </source>
</evidence>
<dbReference type="PANTHER" id="PTHR12707">
    <property type="entry name" value="PINN"/>
    <property type="match status" value="1"/>
</dbReference>
<evidence type="ECO:0000256" key="13">
    <source>
        <dbReference type="ARBA" id="ARBA00023015"/>
    </source>
</evidence>
<dbReference type="OrthoDB" id="330772at2759"/>
<dbReference type="EMBL" id="DS469548">
    <property type="protein sequence ID" value="EDO44058.1"/>
    <property type="molecule type" value="Genomic_DNA"/>
</dbReference>
<feature type="compositionally biased region" description="Acidic residues" evidence="21">
    <location>
        <begin position="334"/>
        <end position="345"/>
    </location>
</feature>
<keyword evidence="17" id="KW-0804">Transcription</keyword>
<dbReference type="eggNOG" id="KOG3756">
    <property type="taxonomic scope" value="Eukaryota"/>
</dbReference>
<evidence type="ECO:0000256" key="3">
    <source>
        <dbReference type="ARBA" id="ARBA00010386"/>
    </source>
</evidence>
<dbReference type="Pfam" id="PF04697">
    <property type="entry name" value="Pinin_SDK_N"/>
    <property type="match status" value="1"/>
</dbReference>
<dbReference type="Proteomes" id="UP000001593">
    <property type="component" value="Unassembled WGS sequence"/>
</dbReference>
<keyword evidence="5" id="KW-0488">Methylation</keyword>
<feature type="domain" description="Pinin/SDK" evidence="23">
    <location>
        <begin position="3"/>
        <end position="120"/>
    </location>
</feature>
<comment type="subcellular location">
    <subcellularLocation>
        <location evidence="2">Cell junction</location>
        <location evidence="2">Desmosome</location>
    </subcellularLocation>
    <subcellularLocation>
        <location evidence="1">Nucleus speckle</location>
    </subcellularLocation>
</comment>
<keyword evidence="14" id="KW-0175">Coiled coil</keyword>
<feature type="compositionally biased region" description="Basic and acidic residues" evidence="21">
    <location>
        <begin position="25"/>
        <end position="35"/>
    </location>
</feature>
<dbReference type="InterPro" id="IPR006787">
    <property type="entry name" value="Pinin_SDK_N"/>
</dbReference>
<comment type="similarity">
    <text evidence="3">Belongs to the pinin family.</text>
</comment>
<feature type="region of interest" description="Disordered" evidence="21">
    <location>
        <begin position="25"/>
        <end position="123"/>
    </location>
</feature>
<dbReference type="PANTHER" id="PTHR12707:SF0">
    <property type="entry name" value="PININ"/>
    <property type="match status" value="1"/>
</dbReference>
<dbReference type="GO" id="GO:0003677">
    <property type="term" value="F:DNA binding"/>
    <property type="evidence" value="ECO:0007669"/>
    <property type="project" value="UniProtKB-KW"/>
</dbReference>
<evidence type="ECO:0000256" key="1">
    <source>
        <dbReference type="ARBA" id="ARBA00004324"/>
    </source>
</evidence>
<evidence type="ECO:0000256" key="6">
    <source>
        <dbReference type="ARBA" id="ARBA00022499"/>
    </source>
</evidence>
<dbReference type="GO" id="GO:0016607">
    <property type="term" value="C:nuclear speck"/>
    <property type="evidence" value="ECO:0007669"/>
    <property type="project" value="UniProtKB-SubCell"/>
</dbReference>
<evidence type="ECO:0000256" key="18">
    <source>
        <dbReference type="ARBA" id="ARBA00023187"/>
    </source>
</evidence>
<feature type="region of interest" description="Disordered" evidence="21">
    <location>
        <begin position="154"/>
        <end position="190"/>
    </location>
</feature>
<proteinExistence type="inferred from homology"/>
<keyword evidence="9" id="KW-0747">Spliceosome</keyword>
<evidence type="ECO:0000256" key="19">
    <source>
        <dbReference type="ARBA" id="ARBA00023242"/>
    </source>
</evidence>
<dbReference type="KEGG" id="nve:5516023"/>
<dbReference type="GO" id="GO:0006397">
    <property type="term" value="P:mRNA processing"/>
    <property type="evidence" value="ECO:0007669"/>
    <property type="project" value="UniProtKB-KW"/>
</dbReference>
<evidence type="ECO:0000256" key="16">
    <source>
        <dbReference type="ARBA" id="ARBA00023159"/>
    </source>
</evidence>
<evidence type="ECO:0000259" key="23">
    <source>
        <dbReference type="Pfam" id="PF04697"/>
    </source>
</evidence>
<keyword evidence="10" id="KW-0832">Ubl conjugation</keyword>
<evidence type="ECO:0000256" key="11">
    <source>
        <dbReference type="ARBA" id="ARBA00022949"/>
    </source>
</evidence>
<reference evidence="24 25" key="1">
    <citation type="journal article" date="2007" name="Science">
        <title>Sea anemone genome reveals ancestral eumetazoan gene repertoire and genomic organization.</title>
        <authorList>
            <person name="Putnam N.H."/>
            <person name="Srivastava M."/>
            <person name="Hellsten U."/>
            <person name="Dirks B."/>
            <person name="Chapman J."/>
            <person name="Salamov A."/>
            <person name="Terry A."/>
            <person name="Shapiro H."/>
            <person name="Lindquist E."/>
            <person name="Kapitonov V.V."/>
            <person name="Jurka J."/>
            <person name="Genikhovich G."/>
            <person name="Grigoriev I.V."/>
            <person name="Lucas S.M."/>
            <person name="Steele R.E."/>
            <person name="Finnerty J.R."/>
            <person name="Technau U."/>
            <person name="Martindale M.Q."/>
            <person name="Rokhsar D.S."/>
        </authorList>
    </citation>
    <scope>NUCLEOTIDE SEQUENCE [LARGE SCALE GENOMIC DNA]</scope>
    <source>
        <strain evidence="25">CH2 X CH6</strain>
    </source>
</reference>
<evidence type="ECO:0000313" key="25">
    <source>
        <dbReference type="Proteomes" id="UP000001593"/>
    </source>
</evidence>
<feature type="compositionally biased region" description="Basic and acidic residues" evidence="21">
    <location>
        <begin position="45"/>
        <end position="54"/>
    </location>
</feature>
<feature type="region of interest" description="Disordered" evidence="21">
    <location>
        <begin position="271"/>
        <end position="345"/>
    </location>
</feature>
<feature type="compositionally biased region" description="Polar residues" evidence="21">
    <location>
        <begin position="80"/>
        <end position="90"/>
    </location>
</feature>
<gene>
    <name evidence="24" type="ORF">NEMVEDRAFT_v1g232373</name>
</gene>
<evidence type="ECO:0000313" key="24">
    <source>
        <dbReference type="EMBL" id="EDO44058.1"/>
    </source>
</evidence>
<dbReference type="Pfam" id="PF04696">
    <property type="entry name" value="Pinin_SDK_memA"/>
    <property type="match status" value="1"/>
</dbReference>
<dbReference type="InterPro" id="IPR039853">
    <property type="entry name" value="Pinin"/>
</dbReference>
<keyword evidence="16" id="KW-0010">Activator</keyword>
<evidence type="ECO:0000256" key="15">
    <source>
        <dbReference type="ARBA" id="ARBA00023125"/>
    </source>
</evidence>
<evidence type="ECO:0000256" key="7">
    <source>
        <dbReference type="ARBA" id="ARBA00022553"/>
    </source>
</evidence>
<sequence length="345" mass="38804">MATVAELRREVEIAREGLKNVDETIKKLTGRDPSEFRPPGRRVSLKRDFGDRSGLHGPGGKRRVSGDDQSGPRGRLSSRVIVSQTSQVSARHSLDSDGEEEEDDSKKPSIQSSVVATAAPVRLKREPVIADDAKTKSRNRRMFGMLLGTLQKFKQDSVSHSDKEKRREEINKKLEEKEAKEKEEMATQRRDLYNARRAKQAELKRLEWKVELTAMQEEWDQNSLHLCNSIKTKATPPIFYLPSKHTDKTQKLLEESSRAVKRAMAKRRAEIEEELEKEAERIKATQGEGGTIGGEGGEDPKGGGEMDTSVNEQEEVRENDHVAASSDTRQVIVTEDDPMDAEGME</sequence>
<keyword evidence="8" id="KW-0507">mRNA processing</keyword>
<dbReference type="InParanoid" id="A7RWZ2"/>
<dbReference type="OMA" id="NVRNRRM"/>
<name>A7RWZ2_NEMVE</name>
<dbReference type="InterPro" id="IPR006786">
    <property type="entry name" value="Pinin_SDK_MemA"/>
</dbReference>
<comment type="subunit">
    <text evidence="20">Found in a mRNA splicing-dependent exon junction complex (EJC). Found in a complex with SR proteins. Found in a mRNP complex with RNPS1. Component of the PSAP complex consisting of RNPS1, SAP18 and PNN. Interacts with PNISR, CTBP1, CTBP2, KRT8, KRT18, KRT19, PS1D/PNO40, PPIG, RNPS1, SFRS4 and SRRM2. Identified in the spliceosome C complex.</text>
</comment>
<accession>A7RWZ2</accession>
<keyword evidence="11" id="KW-0965">Cell junction</keyword>
<dbReference type="GO" id="GO:0071013">
    <property type="term" value="C:catalytic step 2 spliceosome"/>
    <property type="evidence" value="ECO:0000318"/>
    <property type="project" value="GO_Central"/>
</dbReference>
<evidence type="ECO:0000256" key="12">
    <source>
        <dbReference type="ARBA" id="ARBA00022990"/>
    </source>
</evidence>
<evidence type="ECO:0000256" key="17">
    <source>
        <dbReference type="ARBA" id="ARBA00023163"/>
    </source>
</evidence>
<dbReference type="HOGENOM" id="CLU_051083_0_0_1"/>
<keyword evidence="25" id="KW-1185">Reference proteome</keyword>
<dbReference type="AlphaFoldDB" id="A7RWZ2"/>
<evidence type="ECO:0000259" key="22">
    <source>
        <dbReference type="Pfam" id="PF04696"/>
    </source>
</evidence>
<dbReference type="PhylomeDB" id="A7RWZ2"/>
<evidence type="ECO:0000256" key="10">
    <source>
        <dbReference type="ARBA" id="ARBA00022843"/>
    </source>
</evidence>
<evidence type="ECO:0000256" key="8">
    <source>
        <dbReference type="ARBA" id="ARBA00022664"/>
    </source>
</evidence>
<keyword evidence="12" id="KW-0007">Acetylation</keyword>
<keyword evidence="6" id="KW-1017">Isopeptide bond</keyword>
<organism evidence="24 25">
    <name type="scientific">Nematostella vectensis</name>
    <name type="common">Starlet sea anemone</name>
    <dbReference type="NCBI Taxonomy" id="45351"/>
    <lineage>
        <taxon>Eukaryota</taxon>
        <taxon>Metazoa</taxon>
        <taxon>Cnidaria</taxon>
        <taxon>Anthozoa</taxon>
        <taxon>Hexacorallia</taxon>
        <taxon>Actiniaria</taxon>
        <taxon>Edwardsiidae</taxon>
        <taxon>Nematostella</taxon>
    </lineage>
</organism>
<protein>
    <recommendedName>
        <fullName evidence="4">Pinin</fullName>
    </recommendedName>
</protein>
<evidence type="ECO:0000256" key="5">
    <source>
        <dbReference type="ARBA" id="ARBA00022481"/>
    </source>
</evidence>
<feature type="domain" description="Pinin/SDK/MemA protein" evidence="22">
    <location>
        <begin position="134"/>
        <end position="257"/>
    </location>
</feature>
<evidence type="ECO:0000256" key="14">
    <source>
        <dbReference type="ARBA" id="ARBA00023054"/>
    </source>
</evidence>
<dbReference type="GO" id="GO:0030057">
    <property type="term" value="C:desmosome"/>
    <property type="evidence" value="ECO:0007669"/>
    <property type="project" value="UniProtKB-SubCell"/>
</dbReference>
<evidence type="ECO:0000256" key="2">
    <source>
        <dbReference type="ARBA" id="ARBA00004568"/>
    </source>
</evidence>
<dbReference type="GO" id="GO:0008380">
    <property type="term" value="P:RNA splicing"/>
    <property type="evidence" value="ECO:0007669"/>
    <property type="project" value="UniProtKB-KW"/>
</dbReference>
<keyword evidence="19" id="KW-0539">Nucleus</keyword>